<comment type="subcellular location">
    <subcellularLocation>
        <location evidence="1">Nucleus</location>
    </subcellularLocation>
</comment>
<dbReference type="Pfam" id="PF23300">
    <property type="entry name" value="HEAT_Nup120"/>
    <property type="match status" value="1"/>
</dbReference>
<keyword evidence="2" id="KW-0813">Transport</keyword>
<organism evidence="7 8">
    <name type="scientific">Lepraria finkii</name>
    <dbReference type="NCBI Taxonomy" id="1340010"/>
    <lineage>
        <taxon>Eukaryota</taxon>
        <taxon>Fungi</taxon>
        <taxon>Dikarya</taxon>
        <taxon>Ascomycota</taxon>
        <taxon>Pezizomycotina</taxon>
        <taxon>Lecanoromycetes</taxon>
        <taxon>OSLEUM clade</taxon>
        <taxon>Lecanoromycetidae</taxon>
        <taxon>Lecanorales</taxon>
        <taxon>Lecanorineae</taxon>
        <taxon>Stereocaulaceae</taxon>
        <taxon>Lepraria</taxon>
    </lineage>
</organism>
<evidence type="ECO:0000256" key="3">
    <source>
        <dbReference type="ARBA" id="ARBA00023242"/>
    </source>
</evidence>
<dbReference type="SUPFAM" id="SSF69322">
    <property type="entry name" value="Tricorn protease domain 2"/>
    <property type="match status" value="1"/>
</dbReference>
<dbReference type="PANTHER" id="PTHR21286:SF0">
    <property type="entry name" value="NUCLEAR PORE COMPLEX PROTEIN NUP160"/>
    <property type="match status" value="1"/>
</dbReference>
<sequence length="1187" mass="132829">MDSEAPSSSLCLFKETRTDLEPSHPGSVIQIQVPSTSTFSVRPRQQRRVLRTSPTYKDEDAFNKHCLASSSSFHFGKSKRHPRSFLWRVLQEGRVLELRCVDLSKRNREEREASFTLQLIFPTAIKRGGVALADAEDQDVLSVFALTKGNELYTFTIRKDFFCHAAASEEDISRWCKASKPATFSISTPHSLIAASSLQLIVSLSDGRLLQLTRKKEEDGLKWHESTYGDGQWASSLRGLVRWQGSNTVKYNDTTLEQGTPTAMILSPDKKHIFAVCLNHSLRIWNPNKATSVFSKDLLWQHREPHEIPKVMLDPGNSNVLRVFEAGGSIEGDLYYAVTFSSHDFGQFKFWGIRDPDHGDRGIRDLFPEHSLKPPDPDPSPESKAIWKVADFKVKGGQRGQQSEMWVLIRSNRRHKLYSLKFEIEDLPDLWQSNWTVAASETLDDHSAPYMSEADPEDATDKWVDFILSPSKYPKTVLETALIIYCSERSVSLPNTKVSLKERMCSAITLRVNSGNLGNDFEKIRKAMDQEWTVLWQNIRDLDRSRWEISSLAYDAYAQMPYIAFADGASAIRTCDKVELIVQNSSGTLGKSVGMLERPSIEVDQGKEPKLPDEIAVIVEAAAMFRQSFSYTLRQSCSSILAEELWLEPSYSVPLRIQSFYDRCNFAGEISIPQIEKLAKALNHIGGYDGLDTDAFFALLDEMSHSMPPQDSGLAHTIFGREILVNGAREMIALRESLLFDLVVFVVFVDMETDRKDWPMLSFDANTIYEALLDKVKQYQIMHWLARNTRAEKSKDLSKRTATKATNTEAAGNDQIKTSTVLEDLFALPLPAQPYEMQSQSEALTYTIQDLLQWTLGGNANLRLDDVQVYVQCNLLANNNVDLASDFLRHQPSTEWATYIKGRLHLVKGELTEAAIYFKKAAFKLSRSSDFDYTGASHGLLSPMDALSFGNGLPTYYTHILNLFDSVSCPTQMAHFAHLALQQNHPSEKPSEQSSTLLTSLFQASLQITDFTTAYSALTRHPSPSTLLPSFISSLLTTPNALPQLLSLPFPPNLHTEIDTILSSQQASPKILAAWRLQHNNFRGAAAALLPPLQAVQARVKDDVDGLEDGYLAVINLLACAGKENSWVLGEALGDGKGQAGEKGKRKVVTIGDVRGAYQRELDRRRSVIEGGRFGFGSGVGDEMDVS</sequence>
<gene>
    <name evidence="7" type="ORF">ABVK25_001809</name>
</gene>
<accession>A0ABR4BMD5</accession>
<dbReference type="Proteomes" id="UP001590951">
    <property type="component" value="Unassembled WGS sequence"/>
</dbReference>
<protein>
    <recommendedName>
        <fullName evidence="9">Nuclear pore complex protein Nup160</fullName>
    </recommendedName>
</protein>
<evidence type="ECO:0000259" key="4">
    <source>
        <dbReference type="Pfam" id="PF11715"/>
    </source>
</evidence>
<feature type="domain" description="Nucleoporin nup120-like HEAT repeat" evidence="6">
    <location>
        <begin position="870"/>
        <end position="1036"/>
    </location>
</feature>
<evidence type="ECO:0000313" key="7">
    <source>
        <dbReference type="EMBL" id="KAL2058191.1"/>
    </source>
</evidence>
<name>A0ABR4BMD5_9LECA</name>
<evidence type="ECO:0000259" key="6">
    <source>
        <dbReference type="Pfam" id="PF23300"/>
    </source>
</evidence>
<evidence type="ECO:0008006" key="9">
    <source>
        <dbReference type="Google" id="ProtNLM"/>
    </source>
</evidence>
<dbReference type="EMBL" id="JBHFEH010000003">
    <property type="protein sequence ID" value="KAL2058191.1"/>
    <property type="molecule type" value="Genomic_DNA"/>
</dbReference>
<feature type="domain" description="Nucleoporin Nup120 helical" evidence="5">
    <location>
        <begin position="641"/>
        <end position="772"/>
    </location>
</feature>
<keyword evidence="8" id="KW-1185">Reference proteome</keyword>
<dbReference type="InterPro" id="IPR059141">
    <property type="entry name" value="Beta-prop_Nup120_160"/>
</dbReference>
<reference evidence="7 8" key="1">
    <citation type="submission" date="2024-09" db="EMBL/GenBank/DDBJ databases">
        <title>Rethinking Asexuality: The Enigmatic Case of Functional Sexual Genes in Lepraria (Stereocaulaceae).</title>
        <authorList>
            <person name="Doellman M."/>
            <person name="Sun Y."/>
            <person name="Barcenas-Pena A."/>
            <person name="Lumbsch H.T."/>
            <person name="Grewe F."/>
        </authorList>
    </citation>
    <scope>NUCLEOTIDE SEQUENCE [LARGE SCALE GENOMIC DNA]</scope>
    <source>
        <strain evidence="7 8">Grewe 0041</strain>
    </source>
</reference>
<evidence type="ECO:0000256" key="2">
    <source>
        <dbReference type="ARBA" id="ARBA00022448"/>
    </source>
</evidence>
<dbReference type="InterPro" id="IPR056548">
    <property type="entry name" value="HEAT_Nup120"/>
</dbReference>
<comment type="caution">
    <text evidence="7">The sequence shown here is derived from an EMBL/GenBank/DDBJ whole genome shotgun (WGS) entry which is preliminary data.</text>
</comment>
<dbReference type="Pfam" id="PF21486">
    <property type="entry name" value="NUP120_helical"/>
    <property type="match status" value="1"/>
</dbReference>
<dbReference type="Pfam" id="PF11715">
    <property type="entry name" value="Beta-prop_Nup120_160"/>
    <property type="match status" value="1"/>
</dbReference>
<keyword evidence="3" id="KW-0539">Nucleus</keyword>
<evidence type="ECO:0000256" key="1">
    <source>
        <dbReference type="ARBA" id="ARBA00004123"/>
    </source>
</evidence>
<dbReference type="PANTHER" id="PTHR21286">
    <property type="entry name" value="NUCLEAR PORE COMPLEX PROTEIN NUP160"/>
    <property type="match status" value="1"/>
</dbReference>
<evidence type="ECO:0000259" key="5">
    <source>
        <dbReference type="Pfam" id="PF21486"/>
    </source>
</evidence>
<dbReference type="InterPro" id="IPR021717">
    <property type="entry name" value="Nucleoporin_Nup160"/>
</dbReference>
<feature type="domain" description="Nucleoporin Nup120/160 beta-propeller" evidence="4">
    <location>
        <begin position="83"/>
        <end position="579"/>
    </location>
</feature>
<dbReference type="InterPro" id="IPR048884">
    <property type="entry name" value="Nup120_helical"/>
</dbReference>
<evidence type="ECO:0000313" key="8">
    <source>
        <dbReference type="Proteomes" id="UP001590951"/>
    </source>
</evidence>
<proteinExistence type="predicted"/>